<organism evidence="1 2">
    <name type="scientific">Desulfuromonas thiophila</name>
    <dbReference type="NCBI Taxonomy" id="57664"/>
    <lineage>
        <taxon>Bacteria</taxon>
        <taxon>Pseudomonadati</taxon>
        <taxon>Thermodesulfobacteriota</taxon>
        <taxon>Desulfuromonadia</taxon>
        <taxon>Desulfuromonadales</taxon>
        <taxon>Desulfuromonadaceae</taxon>
        <taxon>Desulfuromonas</taxon>
    </lineage>
</organism>
<dbReference type="InterPro" id="IPR038666">
    <property type="entry name" value="SSP1_head-tail_sf"/>
</dbReference>
<dbReference type="InterPro" id="IPR008767">
    <property type="entry name" value="Phage_SPP1_head-tail_adaptor"/>
</dbReference>
<dbReference type="AlphaFoldDB" id="A0A1G7B1F7"/>
<dbReference type="Pfam" id="PF05521">
    <property type="entry name" value="Phage_HCP"/>
    <property type="match status" value="1"/>
</dbReference>
<evidence type="ECO:0000313" key="2">
    <source>
        <dbReference type="Proteomes" id="UP000243205"/>
    </source>
</evidence>
<keyword evidence="2" id="KW-1185">Reference proteome</keyword>
<reference evidence="2" key="1">
    <citation type="submission" date="2016-10" db="EMBL/GenBank/DDBJ databases">
        <authorList>
            <person name="Varghese N."/>
            <person name="Submissions S."/>
        </authorList>
    </citation>
    <scope>NUCLEOTIDE SEQUENCE [LARGE SCALE GENOMIC DNA]</scope>
    <source>
        <strain evidence="2">DSM 8987</strain>
    </source>
</reference>
<gene>
    <name evidence="1" type="ORF">SAMN05661003_10520</name>
</gene>
<evidence type="ECO:0000313" key="1">
    <source>
        <dbReference type="EMBL" id="SDE20958.1"/>
    </source>
</evidence>
<dbReference type="Gene3D" id="2.40.10.270">
    <property type="entry name" value="Bacteriophage SPP1 head-tail adaptor protein"/>
    <property type="match status" value="1"/>
</dbReference>
<dbReference type="EMBL" id="FNAQ01000005">
    <property type="protein sequence ID" value="SDE20958.1"/>
    <property type="molecule type" value="Genomic_DNA"/>
</dbReference>
<dbReference type="STRING" id="57664.SAMN05661003_10520"/>
<dbReference type="Proteomes" id="UP000243205">
    <property type="component" value="Unassembled WGS sequence"/>
</dbReference>
<name>A0A1G7B1F7_9BACT</name>
<dbReference type="NCBIfam" id="TIGR01563">
    <property type="entry name" value="gp16_SPP1"/>
    <property type="match status" value="1"/>
</dbReference>
<proteinExistence type="predicted"/>
<protein>
    <submittedName>
        <fullName evidence="1">Phage head-tail adaptor, putative, SPP1 family</fullName>
    </submittedName>
</protein>
<sequence>MKRTPRAAFRHPATIVADGEAIGAGGVIDKAVTSVCTTRAAIWPTSAREARENMREGVTVTHNIRIDYRPGINETMRVLFDGRSFEIKGIVNPEEANLYLDLLCEELK</sequence>
<accession>A0A1G7B1F7</accession>